<comment type="caution">
    <text evidence="2">The sequence shown here is derived from an EMBL/GenBank/DDBJ whole genome shotgun (WGS) entry which is preliminary data.</text>
</comment>
<dbReference type="RefSeq" id="WP_186948149.1">
    <property type="nucleotide sequence ID" value="NZ_JACOGF010000007.1"/>
</dbReference>
<evidence type="ECO:0000313" key="3">
    <source>
        <dbReference type="Proteomes" id="UP000650424"/>
    </source>
</evidence>
<feature type="signal peptide" evidence="1">
    <location>
        <begin position="1"/>
        <end position="20"/>
    </location>
</feature>
<sequence>MKSLIKVAVASALSVAFLGACTMAPLSYLNGNPDRPLPNHEYPVQIVAVDQQANFKGPVQIAPGKHNVLVQISQSLAGAPSQKMLVVNVQPCTRYYITAKKDSIMENNWEPKVFDSENVGGCDASEELKKAGASSIVTASR</sequence>
<keyword evidence="3" id="KW-1185">Reference proteome</keyword>
<gene>
    <name evidence="2" type="ORF">H8L32_15515</name>
</gene>
<keyword evidence="1" id="KW-0732">Signal</keyword>
<organism evidence="2 3">
    <name type="scientific">Undibacterium hunanense</name>
    <dbReference type="NCBI Taxonomy" id="2762292"/>
    <lineage>
        <taxon>Bacteria</taxon>
        <taxon>Pseudomonadati</taxon>
        <taxon>Pseudomonadota</taxon>
        <taxon>Betaproteobacteria</taxon>
        <taxon>Burkholderiales</taxon>
        <taxon>Oxalobacteraceae</taxon>
        <taxon>Undibacterium</taxon>
    </lineage>
</organism>
<dbReference type="Proteomes" id="UP000650424">
    <property type="component" value="Unassembled WGS sequence"/>
</dbReference>
<evidence type="ECO:0000313" key="2">
    <source>
        <dbReference type="EMBL" id="MBC3918898.1"/>
    </source>
</evidence>
<evidence type="ECO:0008006" key="4">
    <source>
        <dbReference type="Google" id="ProtNLM"/>
    </source>
</evidence>
<dbReference type="EMBL" id="JACOGF010000007">
    <property type="protein sequence ID" value="MBC3918898.1"/>
    <property type="molecule type" value="Genomic_DNA"/>
</dbReference>
<name>A0ABR6ZSL7_9BURK</name>
<feature type="chain" id="PRO_5047209330" description="Lipoprotein" evidence="1">
    <location>
        <begin position="21"/>
        <end position="141"/>
    </location>
</feature>
<dbReference type="PROSITE" id="PS51257">
    <property type="entry name" value="PROKAR_LIPOPROTEIN"/>
    <property type="match status" value="1"/>
</dbReference>
<proteinExistence type="predicted"/>
<accession>A0ABR6ZSL7</accession>
<reference evidence="2 3" key="1">
    <citation type="submission" date="2020-08" db="EMBL/GenBank/DDBJ databases">
        <title>Novel species isolated from subtropical streams in China.</title>
        <authorList>
            <person name="Lu H."/>
        </authorList>
    </citation>
    <scope>NUCLEOTIDE SEQUENCE [LARGE SCALE GENOMIC DNA]</scope>
    <source>
        <strain evidence="2 3">CY18W</strain>
    </source>
</reference>
<protein>
    <recommendedName>
        <fullName evidence="4">Lipoprotein</fullName>
    </recommendedName>
</protein>
<evidence type="ECO:0000256" key="1">
    <source>
        <dbReference type="SAM" id="SignalP"/>
    </source>
</evidence>